<dbReference type="STRING" id="686832.A0A0C2YGB4"/>
<accession>A0A0C2YGB4</accession>
<feature type="transmembrane region" description="Helical" evidence="2">
    <location>
        <begin position="289"/>
        <end position="310"/>
    </location>
</feature>
<evidence type="ECO:0000256" key="1">
    <source>
        <dbReference type="SAM" id="MobiDB-lite"/>
    </source>
</evidence>
<sequence>MSTEKTDSRTSVAQAGSTSSPSPPPGPSNEKRFSTQFLDSGEKISNARKIYIKILIQRTCLIIVAIFSIFSIYWGALWKLPARSLEGWIVDFDGDQVGKFVTKELSGLSGRSITWRVRQSAEFPSGPNELVEAILDEGCWIAVTINPGATRNLNESLNAGATSYNSSNAITAYALEARNENAYRTLLRPTITTFLDQITHDYAVLLITDMIQSNVSISSVTPDILTRPLYFTLENLRPFDVPVATAVTFIGLIYLLILSFIVVNSGILARTVSGIETELTTASLIRIRLISPVLIYLVLSLAYTCLTRAFKLPFNRHFGHAGFLIFWMLSWFGMMAAGLALESMMTILTLKYIQVFLILWIIGNVSVCLWPIDALPVLYNYGHAAPFYQISRGVRAIVFGTKNELGMNFGILSAWILVSCISLPLIQAYRRKGEVAAWKAKSSGV</sequence>
<name>A0A0C2YGB4_HEBCY</name>
<protein>
    <recommendedName>
        <fullName evidence="3">DUF3533 domain-containing protein</fullName>
    </recommendedName>
</protein>
<dbReference type="HOGENOM" id="CLU_020178_2_0_1"/>
<organism evidence="4 5">
    <name type="scientific">Hebeloma cylindrosporum</name>
    <dbReference type="NCBI Taxonomy" id="76867"/>
    <lineage>
        <taxon>Eukaryota</taxon>
        <taxon>Fungi</taxon>
        <taxon>Dikarya</taxon>
        <taxon>Basidiomycota</taxon>
        <taxon>Agaricomycotina</taxon>
        <taxon>Agaricomycetes</taxon>
        <taxon>Agaricomycetidae</taxon>
        <taxon>Agaricales</taxon>
        <taxon>Agaricineae</taxon>
        <taxon>Hymenogastraceae</taxon>
        <taxon>Hebeloma</taxon>
    </lineage>
</organism>
<gene>
    <name evidence="4" type="ORF">M413DRAFT_171492</name>
</gene>
<evidence type="ECO:0000313" key="5">
    <source>
        <dbReference type="Proteomes" id="UP000053424"/>
    </source>
</evidence>
<keyword evidence="2" id="KW-1133">Transmembrane helix</keyword>
<dbReference type="OrthoDB" id="2140105at2759"/>
<keyword evidence="5" id="KW-1185">Reference proteome</keyword>
<feature type="transmembrane region" description="Helical" evidence="2">
    <location>
        <begin position="409"/>
        <end position="429"/>
    </location>
</feature>
<dbReference type="PANTHER" id="PTHR34814:SF1">
    <property type="entry name" value="NITROSOGUANIDINE RESISTANCE PROTEIN SNG1"/>
    <property type="match status" value="1"/>
</dbReference>
<dbReference type="Pfam" id="PF12051">
    <property type="entry name" value="DUF3533"/>
    <property type="match status" value="1"/>
</dbReference>
<feature type="transmembrane region" description="Helical" evidence="2">
    <location>
        <begin position="353"/>
        <end position="372"/>
    </location>
</feature>
<dbReference type="Proteomes" id="UP000053424">
    <property type="component" value="Unassembled WGS sequence"/>
</dbReference>
<dbReference type="GO" id="GO:0016020">
    <property type="term" value="C:membrane"/>
    <property type="evidence" value="ECO:0007669"/>
    <property type="project" value="TreeGrafter"/>
</dbReference>
<keyword evidence="2" id="KW-0812">Transmembrane</keyword>
<reference evidence="5" key="2">
    <citation type="submission" date="2015-01" db="EMBL/GenBank/DDBJ databases">
        <title>Evolutionary Origins and Diversification of the Mycorrhizal Mutualists.</title>
        <authorList>
            <consortium name="DOE Joint Genome Institute"/>
            <consortium name="Mycorrhizal Genomics Consortium"/>
            <person name="Kohler A."/>
            <person name="Kuo A."/>
            <person name="Nagy L.G."/>
            <person name="Floudas D."/>
            <person name="Copeland A."/>
            <person name="Barry K.W."/>
            <person name="Cichocki N."/>
            <person name="Veneault-Fourrey C."/>
            <person name="LaButti K."/>
            <person name="Lindquist E.A."/>
            <person name="Lipzen A."/>
            <person name="Lundell T."/>
            <person name="Morin E."/>
            <person name="Murat C."/>
            <person name="Riley R."/>
            <person name="Ohm R."/>
            <person name="Sun H."/>
            <person name="Tunlid A."/>
            <person name="Henrissat B."/>
            <person name="Grigoriev I.V."/>
            <person name="Hibbett D.S."/>
            <person name="Martin F."/>
        </authorList>
    </citation>
    <scope>NUCLEOTIDE SEQUENCE [LARGE SCALE GENOMIC DNA]</scope>
    <source>
        <strain evidence="5">h7</strain>
    </source>
</reference>
<reference evidence="4 5" key="1">
    <citation type="submission" date="2014-04" db="EMBL/GenBank/DDBJ databases">
        <authorList>
            <consortium name="DOE Joint Genome Institute"/>
            <person name="Kuo A."/>
            <person name="Gay G."/>
            <person name="Dore J."/>
            <person name="Kohler A."/>
            <person name="Nagy L.G."/>
            <person name="Floudas D."/>
            <person name="Copeland A."/>
            <person name="Barry K.W."/>
            <person name="Cichocki N."/>
            <person name="Veneault-Fourrey C."/>
            <person name="LaButti K."/>
            <person name="Lindquist E.A."/>
            <person name="Lipzen A."/>
            <person name="Lundell T."/>
            <person name="Morin E."/>
            <person name="Murat C."/>
            <person name="Sun H."/>
            <person name="Tunlid A."/>
            <person name="Henrissat B."/>
            <person name="Grigoriev I.V."/>
            <person name="Hibbett D.S."/>
            <person name="Martin F."/>
            <person name="Nordberg H.P."/>
            <person name="Cantor M.N."/>
            <person name="Hua S.X."/>
        </authorList>
    </citation>
    <scope>NUCLEOTIDE SEQUENCE [LARGE SCALE GENOMIC DNA]</scope>
    <source>
        <strain evidence="5">h7</strain>
    </source>
</reference>
<evidence type="ECO:0000259" key="3">
    <source>
        <dbReference type="Pfam" id="PF12051"/>
    </source>
</evidence>
<dbReference type="AlphaFoldDB" id="A0A0C2YGB4"/>
<dbReference type="PANTHER" id="PTHR34814">
    <property type="entry name" value="NITROSOGUANIDINE RESISTANCE PROTEIN SNG1"/>
    <property type="match status" value="1"/>
</dbReference>
<proteinExistence type="predicted"/>
<dbReference type="InterPro" id="IPR053001">
    <property type="entry name" value="MNNG_permease-like"/>
</dbReference>
<feature type="transmembrane region" description="Helical" evidence="2">
    <location>
        <begin position="322"/>
        <end position="341"/>
    </location>
</feature>
<evidence type="ECO:0000256" key="2">
    <source>
        <dbReference type="SAM" id="Phobius"/>
    </source>
</evidence>
<dbReference type="EMBL" id="KN831783">
    <property type="protein sequence ID" value="KIM40132.1"/>
    <property type="molecule type" value="Genomic_DNA"/>
</dbReference>
<feature type="region of interest" description="Disordered" evidence="1">
    <location>
        <begin position="1"/>
        <end position="33"/>
    </location>
</feature>
<feature type="domain" description="DUF3533" evidence="3">
    <location>
        <begin position="61"/>
        <end position="420"/>
    </location>
</feature>
<feature type="transmembrane region" description="Helical" evidence="2">
    <location>
        <begin position="243"/>
        <end position="268"/>
    </location>
</feature>
<dbReference type="InterPro" id="IPR022703">
    <property type="entry name" value="DUF3533"/>
</dbReference>
<keyword evidence="2" id="KW-0472">Membrane</keyword>
<evidence type="ECO:0000313" key="4">
    <source>
        <dbReference type="EMBL" id="KIM40132.1"/>
    </source>
</evidence>
<feature type="transmembrane region" description="Helical" evidence="2">
    <location>
        <begin position="55"/>
        <end position="76"/>
    </location>
</feature>